<reference evidence="5" key="1">
    <citation type="submission" date="2018-06" db="EMBL/GenBank/DDBJ databases">
        <authorList>
            <person name="Zhirakovskaya E."/>
        </authorList>
    </citation>
    <scope>NUCLEOTIDE SEQUENCE</scope>
</reference>
<dbReference type="PANTHER" id="PTHR43384">
    <property type="entry name" value="SEPTUM SITE-DETERMINING PROTEIN MIND HOMOLOG, CHLOROPLASTIC-RELATED"/>
    <property type="match status" value="1"/>
</dbReference>
<evidence type="ECO:0000313" key="5">
    <source>
        <dbReference type="EMBL" id="VAW21930.1"/>
    </source>
</evidence>
<dbReference type="SUPFAM" id="SSF52540">
    <property type="entry name" value="P-loop containing nucleoside triphosphate hydrolases"/>
    <property type="match status" value="1"/>
</dbReference>
<keyword evidence="2" id="KW-0067">ATP-binding</keyword>
<dbReference type="Pfam" id="PF13614">
    <property type="entry name" value="AAA_31"/>
    <property type="match status" value="1"/>
</dbReference>
<evidence type="ECO:0000256" key="2">
    <source>
        <dbReference type="ARBA" id="ARBA00022840"/>
    </source>
</evidence>
<dbReference type="InterPro" id="IPR025669">
    <property type="entry name" value="AAA_dom"/>
</dbReference>
<dbReference type="PANTHER" id="PTHR43384:SF6">
    <property type="entry name" value="SEPTUM SITE-DETERMINING PROTEIN MIND HOMOLOG, CHLOROPLASTIC"/>
    <property type="match status" value="1"/>
</dbReference>
<gene>
    <name evidence="5" type="ORF">MNBD_ALPHA12-1416</name>
</gene>
<dbReference type="GO" id="GO:0005524">
    <property type="term" value="F:ATP binding"/>
    <property type="evidence" value="ECO:0007669"/>
    <property type="project" value="UniProtKB-KW"/>
</dbReference>
<dbReference type="GO" id="GO:0016887">
    <property type="term" value="F:ATP hydrolysis activity"/>
    <property type="evidence" value="ECO:0007669"/>
    <property type="project" value="TreeGrafter"/>
</dbReference>
<accession>A0A3B0TYU4</accession>
<feature type="domain" description="AAA" evidence="4">
    <location>
        <begin position="159"/>
        <end position="326"/>
    </location>
</feature>
<dbReference type="SUPFAM" id="SSF52172">
    <property type="entry name" value="CheY-like"/>
    <property type="match status" value="1"/>
</dbReference>
<dbReference type="AlphaFoldDB" id="A0A3B0TYU4"/>
<organism evidence="5">
    <name type="scientific">hydrothermal vent metagenome</name>
    <dbReference type="NCBI Taxonomy" id="652676"/>
    <lineage>
        <taxon>unclassified sequences</taxon>
        <taxon>metagenomes</taxon>
        <taxon>ecological metagenomes</taxon>
    </lineage>
</organism>
<sequence length="424" mass="45482">MSLSDSKTGQNGQTSGEAGAGTRLIPRVTLQAFCENSQTAQLIEAAQMDRRMSKVALTTHNGGIEGAVEAYRVNPTPNLILVETILEPEDIPASLEQLAEVCDPGTKVIVLGHVNDVLLYRRLIRSGVSEYLVLPADVDTLVSAIAELFVSQDAPPIGRTIGFVAAKGGAGSSTIAHNCAWVTAQHLRQQVLIVDMDLAFGTAGLNFNQDPPHGIADAVFAQEKLDAVMLDRLISKAATNINLLTAPTILDRAYDLGQGDFEQIIELVQSNIPLIMLDIPHTWNAWVRRTLSTLDEIVIIAEPDLANLRNAKALVDAIKTMRPSENPPHLLLNKLGLPKRPEISPSEFAAAVDCNLIGQIPFDAALFGTAANNGQMIAEVSPGSKINDIFRMVSAHVTGRSHLEAETGHSGLGLPGFLKKLKRA</sequence>
<dbReference type="InterPro" id="IPR050625">
    <property type="entry name" value="ParA/MinD_ATPase"/>
</dbReference>
<dbReference type="InterPro" id="IPR027417">
    <property type="entry name" value="P-loop_NTPase"/>
</dbReference>
<feature type="region of interest" description="Disordered" evidence="3">
    <location>
        <begin position="1"/>
        <end position="21"/>
    </location>
</feature>
<dbReference type="GO" id="GO:0005829">
    <property type="term" value="C:cytosol"/>
    <property type="evidence" value="ECO:0007669"/>
    <property type="project" value="TreeGrafter"/>
</dbReference>
<proteinExistence type="predicted"/>
<dbReference type="Gene3D" id="3.40.50.300">
    <property type="entry name" value="P-loop containing nucleotide triphosphate hydrolases"/>
    <property type="match status" value="1"/>
</dbReference>
<evidence type="ECO:0000259" key="4">
    <source>
        <dbReference type="Pfam" id="PF13614"/>
    </source>
</evidence>
<dbReference type="EMBL" id="UOEO01000191">
    <property type="protein sequence ID" value="VAW21930.1"/>
    <property type="molecule type" value="Genomic_DNA"/>
</dbReference>
<evidence type="ECO:0000256" key="1">
    <source>
        <dbReference type="ARBA" id="ARBA00022741"/>
    </source>
</evidence>
<feature type="compositionally biased region" description="Polar residues" evidence="3">
    <location>
        <begin position="1"/>
        <end position="16"/>
    </location>
</feature>
<protein>
    <submittedName>
        <fullName evidence="5">Type II/IV secretion system ATPase TadZ/CpaE, associated with Flp pilus assembly</fullName>
    </submittedName>
</protein>
<keyword evidence="1" id="KW-0547">Nucleotide-binding</keyword>
<dbReference type="InterPro" id="IPR011006">
    <property type="entry name" value="CheY-like_superfamily"/>
</dbReference>
<name>A0A3B0TYU4_9ZZZZ</name>
<dbReference type="GO" id="GO:0051782">
    <property type="term" value="P:negative regulation of cell division"/>
    <property type="evidence" value="ECO:0007669"/>
    <property type="project" value="TreeGrafter"/>
</dbReference>
<dbReference type="GO" id="GO:0009898">
    <property type="term" value="C:cytoplasmic side of plasma membrane"/>
    <property type="evidence" value="ECO:0007669"/>
    <property type="project" value="TreeGrafter"/>
</dbReference>
<evidence type="ECO:0000256" key="3">
    <source>
        <dbReference type="SAM" id="MobiDB-lite"/>
    </source>
</evidence>
<dbReference type="Gene3D" id="3.40.50.2300">
    <property type="match status" value="1"/>
</dbReference>